<accession>A0A517T8Q9</accession>
<evidence type="ECO:0000256" key="1">
    <source>
        <dbReference type="SAM" id="SignalP"/>
    </source>
</evidence>
<gene>
    <name evidence="2" type="ORF">V22_19790</name>
</gene>
<evidence type="ECO:0000313" key="2">
    <source>
        <dbReference type="EMBL" id="QDT64738.1"/>
    </source>
</evidence>
<proteinExistence type="predicted"/>
<evidence type="ECO:0000313" key="3">
    <source>
        <dbReference type="Proteomes" id="UP000319976"/>
    </source>
</evidence>
<feature type="chain" id="PRO_5022179884" evidence="1">
    <location>
        <begin position="29"/>
        <end position="134"/>
    </location>
</feature>
<organism evidence="2 3">
    <name type="scientific">Calycomorphotria hydatis</name>
    <dbReference type="NCBI Taxonomy" id="2528027"/>
    <lineage>
        <taxon>Bacteria</taxon>
        <taxon>Pseudomonadati</taxon>
        <taxon>Planctomycetota</taxon>
        <taxon>Planctomycetia</taxon>
        <taxon>Planctomycetales</taxon>
        <taxon>Planctomycetaceae</taxon>
        <taxon>Calycomorphotria</taxon>
    </lineage>
</organism>
<feature type="signal peptide" evidence="1">
    <location>
        <begin position="1"/>
        <end position="28"/>
    </location>
</feature>
<keyword evidence="1" id="KW-0732">Signal</keyword>
<sequence precursor="true">MAFYKLKTLRPCSAAVFFAFLHRIGVVAEDDGVTSHFEFVDGTGSIYRFSLQETRTEGLVSCDATVLSQPNQIVFGHISRFVTFVSENDLGLRRGKVELHPSVGSLFSDLKCSEAFRRAMHSACHPNDQQAGLN</sequence>
<dbReference type="EMBL" id="CP036316">
    <property type="protein sequence ID" value="QDT64738.1"/>
    <property type="molecule type" value="Genomic_DNA"/>
</dbReference>
<dbReference type="KEGG" id="chya:V22_19790"/>
<keyword evidence="3" id="KW-1185">Reference proteome</keyword>
<protein>
    <submittedName>
        <fullName evidence="2">Uncharacterized protein</fullName>
    </submittedName>
</protein>
<reference evidence="2 3" key="1">
    <citation type="submission" date="2019-02" db="EMBL/GenBank/DDBJ databases">
        <title>Deep-cultivation of Planctomycetes and their phenomic and genomic characterization uncovers novel biology.</title>
        <authorList>
            <person name="Wiegand S."/>
            <person name="Jogler M."/>
            <person name="Boedeker C."/>
            <person name="Pinto D."/>
            <person name="Vollmers J."/>
            <person name="Rivas-Marin E."/>
            <person name="Kohn T."/>
            <person name="Peeters S.H."/>
            <person name="Heuer A."/>
            <person name="Rast P."/>
            <person name="Oberbeckmann S."/>
            <person name="Bunk B."/>
            <person name="Jeske O."/>
            <person name="Meyerdierks A."/>
            <person name="Storesund J.E."/>
            <person name="Kallscheuer N."/>
            <person name="Luecker S."/>
            <person name="Lage O.M."/>
            <person name="Pohl T."/>
            <person name="Merkel B.J."/>
            <person name="Hornburger P."/>
            <person name="Mueller R.-W."/>
            <person name="Bruemmer F."/>
            <person name="Labrenz M."/>
            <person name="Spormann A.M."/>
            <person name="Op den Camp H."/>
            <person name="Overmann J."/>
            <person name="Amann R."/>
            <person name="Jetten M.S.M."/>
            <person name="Mascher T."/>
            <person name="Medema M.H."/>
            <person name="Devos D.P."/>
            <person name="Kaster A.-K."/>
            <person name="Ovreas L."/>
            <person name="Rohde M."/>
            <person name="Galperin M.Y."/>
            <person name="Jogler C."/>
        </authorList>
    </citation>
    <scope>NUCLEOTIDE SEQUENCE [LARGE SCALE GENOMIC DNA]</scope>
    <source>
        <strain evidence="2 3">V22</strain>
    </source>
</reference>
<dbReference type="OrthoDB" id="9849080at2"/>
<dbReference type="AlphaFoldDB" id="A0A517T8Q9"/>
<dbReference type="RefSeq" id="WP_145262154.1">
    <property type="nucleotide sequence ID" value="NZ_CP036316.1"/>
</dbReference>
<dbReference type="Proteomes" id="UP000319976">
    <property type="component" value="Chromosome"/>
</dbReference>
<name>A0A517T8Q9_9PLAN</name>